<dbReference type="PANTHER" id="PTHR34987:SF4">
    <property type="entry name" value="ALPHA-L-RHAMNOSIDASE C-TERMINAL DOMAIN-CONTAINING PROTEIN"/>
    <property type="match status" value="1"/>
</dbReference>
<evidence type="ECO:0000259" key="1">
    <source>
        <dbReference type="Pfam" id="PF17390"/>
    </source>
</evidence>
<dbReference type="GO" id="GO:0016787">
    <property type="term" value="F:hydrolase activity"/>
    <property type="evidence" value="ECO:0007669"/>
    <property type="project" value="UniProtKB-KW"/>
</dbReference>
<proteinExistence type="predicted"/>
<dbReference type="Gene3D" id="2.60.420.10">
    <property type="entry name" value="Maltose phosphorylase, domain 3"/>
    <property type="match status" value="1"/>
</dbReference>
<dbReference type="Proteomes" id="UP001059295">
    <property type="component" value="Chromosome"/>
</dbReference>
<dbReference type="Pfam" id="PF17390">
    <property type="entry name" value="Bac_rhamnosid_C"/>
    <property type="match status" value="1"/>
</dbReference>
<dbReference type="SUPFAM" id="SSF48208">
    <property type="entry name" value="Six-hairpin glycosidases"/>
    <property type="match status" value="1"/>
</dbReference>
<dbReference type="InterPro" id="IPR008928">
    <property type="entry name" value="6-hairpin_glycosidase_sf"/>
</dbReference>
<gene>
    <name evidence="2" type="ORF">NQ491_00675</name>
</gene>
<keyword evidence="3" id="KW-1185">Reference proteome</keyword>
<sequence>MKRTFVLTSLLAFAALSPNDSGYGASPSPDAAGLCVPVRGSFCGEKVPESPDPLVAYRWERPLASDDLEHYELHPLSIEMRTASGKTRSIRPGRPIRIDEPCTLMLDFGQVNAGWLAFDSDDLAGEVEMSISEYTEPAVLNAGAQHPVKTAAAERQDGNTYLLRLNDELYEGVRYGWIHVRSADRPFTISAIRLTCQIKPTNYEGSFACNDPSLTRIWYTGAYTVKLNLLKDYFGAILMERSDRHSWTGDAHPSQAASMVAFGNYDFVKQNLFYTSTQFNGIAGYSLYWVLSLVDYFDYTGDRQTFDQLKENACNKLDIAYEHYGKSPDLQFFGWDERLGAGFENPNCPESQNAYKMLSLRAWNEFSRAAGAAGYADIAEKYAAYVEQKSRELREHPDPFGSFGLFAASDAVNAGFTTPAEQQRLWQNAFSDRQQRLSYSPFNQYFVIQAMARMGRHAEALTTIDDCWGGQLRYGGTTFFEVYRPSWNESLAPNGAPVNNQCGYTSLTHPWSAGVTKWLSEEILGIRPLSPGFGSFLAAPHLTPDVHSVRGSMPTPHGTVRYSFDLKTGRGRLVVPDGTRATVGIPKSGRTVRSVLLGKRPAEQASDKRTEDSLFVYYHGIRPGEYEIRAAYSGKLRRPRKEPFLYACPQPAVQDSTTRGDWPGRYGSKGYVFCHYEPDGSHRIRLPEFTDSIRFAKTGGLHIATRTDDRRAPVSEDGSGTRNAGTVVTLDPAPCNQTMTVDIRNKHDGPYRLALYFVDWEKTGRRSAVEVFDLDDKRLLMPVQIVRDYREGRYVVLSLEGSVRLRINQVRGTNASLCALFFD</sequence>
<organism evidence="2 3">
    <name type="scientific">Alistipes ihumii AP11</name>
    <dbReference type="NCBI Taxonomy" id="1211813"/>
    <lineage>
        <taxon>Bacteria</taxon>
        <taxon>Pseudomonadati</taxon>
        <taxon>Bacteroidota</taxon>
        <taxon>Bacteroidia</taxon>
        <taxon>Bacteroidales</taxon>
        <taxon>Rikenellaceae</taxon>
        <taxon>Alistipes</taxon>
    </lineage>
</organism>
<keyword evidence="2" id="KW-0378">Hydrolase</keyword>
<dbReference type="InterPro" id="IPR012341">
    <property type="entry name" value="6hp_glycosidase-like_sf"/>
</dbReference>
<reference evidence="2" key="1">
    <citation type="journal article" date="2022" name="Cell">
        <title>Design, construction, and in vivo augmentation of a complex gut microbiome.</title>
        <authorList>
            <person name="Cheng A.G."/>
            <person name="Ho P.Y."/>
            <person name="Aranda-Diaz A."/>
            <person name="Jain S."/>
            <person name="Yu F.B."/>
            <person name="Meng X."/>
            <person name="Wang M."/>
            <person name="Iakiviak M."/>
            <person name="Nagashima K."/>
            <person name="Zhao A."/>
            <person name="Murugkar P."/>
            <person name="Patil A."/>
            <person name="Atabakhsh K."/>
            <person name="Weakley A."/>
            <person name="Yan J."/>
            <person name="Brumbaugh A.R."/>
            <person name="Higginbottom S."/>
            <person name="Dimas A."/>
            <person name="Shiver A.L."/>
            <person name="Deutschbauer A."/>
            <person name="Neff N."/>
            <person name="Sonnenburg J.L."/>
            <person name="Huang K.C."/>
            <person name="Fischbach M.A."/>
        </authorList>
    </citation>
    <scope>NUCLEOTIDE SEQUENCE</scope>
    <source>
        <strain evidence="2">AP11</strain>
    </source>
</reference>
<dbReference type="EMBL" id="CP102294">
    <property type="protein sequence ID" value="UWN57323.1"/>
    <property type="molecule type" value="Genomic_DNA"/>
</dbReference>
<accession>A0ABY5UZT5</accession>
<dbReference type="GeneID" id="82890203"/>
<dbReference type="RefSeq" id="WP_019245292.1">
    <property type="nucleotide sequence ID" value="NZ_CAPH01000006.1"/>
</dbReference>
<evidence type="ECO:0000313" key="3">
    <source>
        <dbReference type="Proteomes" id="UP001059295"/>
    </source>
</evidence>
<dbReference type="PANTHER" id="PTHR34987">
    <property type="entry name" value="C, PUTATIVE (AFU_ORTHOLOGUE AFUA_3G02880)-RELATED"/>
    <property type="match status" value="1"/>
</dbReference>
<dbReference type="InterPro" id="IPR035398">
    <property type="entry name" value="Bac_rhamnosid_C"/>
</dbReference>
<dbReference type="Gene3D" id="1.50.10.10">
    <property type="match status" value="1"/>
</dbReference>
<name>A0ABY5UZT5_9BACT</name>
<feature type="domain" description="Alpha-L-rhamnosidase C-terminal" evidence="1">
    <location>
        <begin position="525"/>
        <end position="591"/>
    </location>
</feature>
<protein>
    <submittedName>
        <fullName evidence="2">Family 78 glycoside hydrolase catalytic domain</fullName>
    </submittedName>
</protein>
<evidence type="ECO:0000313" key="2">
    <source>
        <dbReference type="EMBL" id="UWN57323.1"/>
    </source>
</evidence>